<evidence type="ECO:0000259" key="7">
    <source>
        <dbReference type="PROSITE" id="PS51755"/>
    </source>
</evidence>
<dbReference type="Pfam" id="PF13191">
    <property type="entry name" value="AAA_16"/>
    <property type="match status" value="1"/>
</dbReference>
<comment type="caution">
    <text evidence="8">The sequence shown here is derived from an EMBL/GenBank/DDBJ whole genome shotgun (WGS) entry which is preliminary data.</text>
</comment>
<evidence type="ECO:0000256" key="3">
    <source>
        <dbReference type="ARBA" id="ARBA00023125"/>
    </source>
</evidence>
<dbReference type="InterPro" id="IPR051677">
    <property type="entry name" value="AfsR-DnrI-RedD_regulator"/>
</dbReference>
<evidence type="ECO:0000256" key="4">
    <source>
        <dbReference type="ARBA" id="ARBA00023163"/>
    </source>
</evidence>
<dbReference type="InterPro" id="IPR041664">
    <property type="entry name" value="AAA_16"/>
</dbReference>
<dbReference type="PANTHER" id="PTHR35807:SF1">
    <property type="entry name" value="TRANSCRIPTIONAL REGULATOR REDD"/>
    <property type="match status" value="1"/>
</dbReference>
<dbReference type="Gene3D" id="1.25.40.10">
    <property type="entry name" value="Tetratricopeptide repeat domain"/>
    <property type="match status" value="1"/>
</dbReference>
<dbReference type="CDD" id="cd15831">
    <property type="entry name" value="BTAD"/>
    <property type="match status" value="1"/>
</dbReference>
<dbReference type="RefSeq" id="WP_420162597.1">
    <property type="nucleotide sequence ID" value="NZ_JBDLNV010000001.1"/>
</dbReference>
<dbReference type="SUPFAM" id="SSF48452">
    <property type="entry name" value="TPR-like"/>
    <property type="match status" value="1"/>
</dbReference>
<dbReference type="Pfam" id="PF00486">
    <property type="entry name" value="Trans_reg_C"/>
    <property type="match status" value="1"/>
</dbReference>
<reference evidence="8 9" key="1">
    <citation type="submission" date="2023-11" db="EMBL/GenBank/DDBJ databases">
        <authorList>
            <person name="Val-Calvo J."/>
            <person name="Scortti M."/>
            <person name="Vazquez-Boland J."/>
        </authorList>
    </citation>
    <scope>NUCLEOTIDE SEQUENCE [LARGE SCALE GENOMIC DNA]</scope>
    <source>
        <strain evidence="8 9">PAM 2766</strain>
    </source>
</reference>
<dbReference type="Gene3D" id="3.40.50.300">
    <property type="entry name" value="P-loop containing nucleotide triphosphate hydrolases"/>
    <property type="match status" value="1"/>
</dbReference>
<dbReference type="SMART" id="SM01043">
    <property type="entry name" value="BTAD"/>
    <property type="match status" value="1"/>
</dbReference>
<evidence type="ECO:0000256" key="6">
    <source>
        <dbReference type="SAM" id="MobiDB-lite"/>
    </source>
</evidence>
<dbReference type="PROSITE" id="PS51755">
    <property type="entry name" value="OMPR_PHOB"/>
    <property type="match status" value="1"/>
</dbReference>
<keyword evidence="9" id="KW-1185">Reference proteome</keyword>
<comment type="similarity">
    <text evidence="1">Belongs to the AfsR/DnrI/RedD regulatory family.</text>
</comment>
<name>A0ABW9F936_9NOCA</name>
<protein>
    <submittedName>
        <fullName evidence="8">BTAD domain-containing putative transcriptional regulator</fullName>
    </submittedName>
</protein>
<dbReference type="InterPro" id="IPR027417">
    <property type="entry name" value="P-loop_NTPase"/>
</dbReference>
<gene>
    <name evidence="8" type="ORF">ABEU20_000544</name>
</gene>
<dbReference type="PANTHER" id="PTHR35807">
    <property type="entry name" value="TRANSCRIPTIONAL REGULATOR REDD-RELATED"/>
    <property type="match status" value="1"/>
</dbReference>
<keyword evidence="2" id="KW-0805">Transcription regulation</keyword>
<dbReference type="InterPro" id="IPR011990">
    <property type="entry name" value="TPR-like_helical_dom_sf"/>
</dbReference>
<organism evidence="8 9">
    <name type="scientific">Rhodococcus parequi</name>
    <dbReference type="NCBI Taxonomy" id="3137122"/>
    <lineage>
        <taxon>Bacteria</taxon>
        <taxon>Bacillati</taxon>
        <taxon>Actinomycetota</taxon>
        <taxon>Actinomycetes</taxon>
        <taxon>Mycobacteriales</taxon>
        <taxon>Nocardiaceae</taxon>
        <taxon>Rhodococcus</taxon>
    </lineage>
</organism>
<feature type="region of interest" description="Disordered" evidence="6">
    <location>
        <begin position="258"/>
        <end position="295"/>
    </location>
</feature>
<dbReference type="Proteomes" id="UP001629745">
    <property type="component" value="Unassembled WGS sequence"/>
</dbReference>
<dbReference type="SUPFAM" id="SSF52540">
    <property type="entry name" value="P-loop containing nucleoside triphosphate hydrolases"/>
    <property type="match status" value="1"/>
</dbReference>
<keyword evidence="4" id="KW-0804">Transcription</keyword>
<evidence type="ECO:0000313" key="9">
    <source>
        <dbReference type="Proteomes" id="UP001629745"/>
    </source>
</evidence>
<dbReference type="Gene3D" id="1.10.10.10">
    <property type="entry name" value="Winged helix-like DNA-binding domain superfamily/Winged helix DNA-binding domain"/>
    <property type="match status" value="1"/>
</dbReference>
<sequence length="1143" mass="122600">MIYRLLGPLEVAGSDDGRPLLDLGPRKQRAVLAVLLLARGRVVSTARLIDALWGDDAPASALASLQAYVSNLRRVLRSGPGATSPIVRQPPGYVLDVSSDEVDLITFLDDAEVARCLTEKHEWEPALKTADRALASVRGPLLEDLGDQPWIRLEAAGFDEVRTACRETRITALLALGRISPALVEAAQLSSEFPYRDRTCWLRMLALHRAGRSSEALEQFQAHTVRLDTELGLVPGAELQDLQGAILRHDAGLAAWPRTPGWTGAEQVPLPATPSTASHPTDIDTGPQDPAAAGRPARLFVGRGNETAAIERMLDDVLAGSTRWLALTGPAGIGKTRVAEECAARTTAVGGKPVWARCPEDDGTPAWWPIRRLVRELGGDADAVLIPPTDVDPDEARFAVYERVRDAIETAAAETPVLTVVVDDIQWADPTSLRCLAYLAGALRERPVWFVLTLRDTGSGTVVGTLVDAVLRGDGNRHVVVPPLASDEVADLACHVCGEQLEPAEVRLLSDRTGGNPLFVSEYARLPRDERLGDGIPLAVRSVLGRRLTAVDQDVLQVLRVAAVLGDAIEVDLLAAATGLDVDTLADRLDAAADERILVAAPDSGGYVFAHGLLRHEVLQAIPPVRRQRVHARVADILTDSADTDRASRRAHHLCAALPLVDPRVALDACILAAREATERWSSETAAHWWEVAVETFDLLPASARSSDDRDDLVVARVEALARAGRGQTVLDVVDAGLLDAVREGRTSGAGRLAAALLRAAGAWPWVSYGRDPGPLLERLEALEPFVASDPVAHARVLAALAVGSCYHPDSAVPDDMSRRAVELARAEGDPDVIADALLARLLLFSGVARRSRESLDLAAELLRLPHKQSRVDDVIVHAVASMTQMNLADTASATAHVRRGIVGCDLLRLPVLRVQLRWMEGTLAEWRGDLRQAAHHYATAAQIHLQTELYTAGSADLAQNTVKWEQGVLADSTPGFVEPRAWTIAIAAARGERQAVIDGLERWMADPGPDVWTTLGHHTLLAHVIADLALVEYAAPFGDLLAPFTDRIATVGQVGVVGTVAEASARLHALLGRADRAMALLDEAERIATRTSGTPTLLRCRLFRAQLAPASAARGSELAAVADEAERRGMHGLAAQARSLLG</sequence>
<dbReference type="SUPFAM" id="SSF46894">
    <property type="entry name" value="C-terminal effector domain of the bipartite response regulators"/>
    <property type="match status" value="1"/>
</dbReference>
<proteinExistence type="inferred from homology"/>
<dbReference type="EMBL" id="JBDLNV010000001">
    <property type="protein sequence ID" value="MFM1722004.1"/>
    <property type="molecule type" value="Genomic_DNA"/>
</dbReference>
<evidence type="ECO:0000256" key="2">
    <source>
        <dbReference type="ARBA" id="ARBA00023015"/>
    </source>
</evidence>
<feature type="DNA-binding region" description="OmpR/PhoB-type" evidence="5">
    <location>
        <begin position="1"/>
        <end position="97"/>
    </location>
</feature>
<dbReference type="Pfam" id="PF03704">
    <property type="entry name" value="BTAD"/>
    <property type="match status" value="1"/>
</dbReference>
<keyword evidence="3 5" id="KW-0238">DNA-binding</keyword>
<evidence type="ECO:0000256" key="5">
    <source>
        <dbReference type="PROSITE-ProRule" id="PRU01091"/>
    </source>
</evidence>
<dbReference type="InterPro" id="IPR001867">
    <property type="entry name" value="OmpR/PhoB-type_DNA-bd"/>
</dbReference>
<evidence type="ECO:0000313" key="8">
    <source>
        <dbReference type="EMBL" id="MFM1722004.1"/>
    </source>
</evidence>
<evidence type="ECO:0000256" key="1">
    <source>
        <dbReference type="ARBA" id="ARBA00005820"/>
    </source>
</evidence>
<accession>A0ABW9F936</accession>
<dbReference type="InterPro" id="IPR036388">
    <property type="entry name" value="WH-like_DNA-bd_sf"/>
</dbReference>
<dbReference type="InterPro" id="IPR005158">
    <property type="entry name" value="BTAD"/>
</dbReference>
<dbReference type="SMART" id="SM00862">
    <property type="entry name" value="Trans_reg_C"/>
    <property type="match status" value="1"/>
</dbReference>
<feature type="domain" description="OmpR/PhoB-type" evidence="7">
    <location>
        <begin position="1"/>
        <end position="97"/>
    </location>
</feature>
<dbReference type="InterPro" id="IPR016032">
    <property type="entry name" value="Sig_transdc_resp-reg_C-effctor"/>
</dbReference>